<organism evidence="5 6">
    <name type="scientific">Basidiobolus ranarum</name>
    <dbReference type="NCBI Taxonomy" id="34480"/>
    <lineage>
        <taxon>Eukaryota</taxon>
        <taxon>Fungi</taxon>
        <taxon>Fungi incertae sedis</taxon>
        <taxon>Zoopagomycota</taxon>
        <taxon>Entomophthoromycotina</taxon>
        <taxon>Basidiobolomycetes</taxon>
        <taxon>Basidiobolales</taxon>
        <taxon>Basidiobolaceae</taxon>
        <taxon>Basidiobolus</taxon>
    </lineage>
</organism>
<accession>A0ABR2WPI2</accession>
<feature type="domain" description="RING-type" evidence="4">
    <location>
        <begin position="102"/>
        <end position="145"/>
    </location>
</feature>
<evidence type="ECO:0000256" key="1">
    <source>
        <dbReference type="ARBA" id="ARBA00010402"/>
    </source>
</evidence>
<evidence type="ECO:0000259" key="4">
    <source>
        <dbReference type="PROSITE" id="PS50089"/>
    </source>
</evidence>
<reference evidence="5 6" key="1">
    <citation type="submission" date="2023-04" db="EMBL/GenBank/DDBJ databases">
        <title>Genome of Basidiobolus ranarum AG-B5.</title>
        <authorList>
            <person name="Stajich J.E."/>
            <person name="Carter-House D."/>
            <person name="Gryganskyi A."/>
        </authorList>
    </citation>
    <scope>NUCLEOTIDE SEQUENCE [LARGE SCALE GENOMIC DNA]</scope>
    <source>
        <strain evidence="5 6">AG-B5</strain>
    </source>
</reference>
<keyword evidence="2" id="KW-0479">Metal-binding</keyword>
<keyword evidence="2" id="KW-0863">Zinc-finger</keyword>
<comment type="caution">
    <text evidence="5">The sequence shown here is derived from an EMBL/GenBank/DDBJ whole genome shotgun (WGS) entry which is preliminary data.</text>
</comment>
<evidence type="ECO:0000313" key="6">
    <source>
        <dbReference type="Proteomes" id="UP001479436"/>
    </source>
</evidence>
<dbReference type="PROSITE" id="PS50089">
    <property type="entry name" value="ZF_RING_2"/>
    <property type="match status" value="1"/>
</dbReference>
<dbReference type="EMBL" id="JASJQH010000648">
    <property type="protein sequence ID" value="KAK9763405.1"/>
    <property type="molecule type" value="Genomic_DNA"/>
</dbReference>
<dbReference type="SUPFAM" id="SSF57850">
    <property type="entry name" value="RING/U-box"/>
    <property type="match status" value="1"/>
</dbReference>
<keyword evidence="2" id="KW-0862">Zinc</keyword>
<dbReference type="CDD" id="cd24139">
    <property type="entry name" value="SIP5-like"/>
    <property type="match status" value="1"/>
</dbReference>
<evidence type="ECO:0000313" key="5">
    <source>
        <dbReference type="EMBL" id="KAK9763405.1"/>
    </source>
</evidence>
<keyword evidence="6" id="KW-1185">Reference proteome</keyword>
<dbReference type="InterPro" id="IPR039301">
    <property type="entry name" value="Sip5/DA2"/>
</dbReference>
<evidence type="ECO:0000256" key="3">
    <source>
        <dbReference type="SAM" id="MobiDB-lite"/>
    </source>
</evidence>
<protein>
    <submittedName>
        <fullName evidence="5">SNF1-interacting protein</fullName>
    </submittedName>
</protein>
<proteinExistence type="inferred from homology"/>
<feature type="compositionally biased region" description="Polar residues" evidence="3">
    <location>
        <begin position="322"/>
        <end position="331"/>
    </location>
</feature>
<evidence type="ECO:0000256" key="2">
    <source>
        <dbReference type="PROSITE-ProRule" id="PRU00175"/>
    </source>
</evidence>
<dbReference type="Proteomes" id="UP001479436">
    <property type="component" value="Unassembled WGS sequence"/>
</dbReference>
<feature type="region of interest" description="Disordered" evidence="3">
    <location>
        <begin position="320"/>
        <end position="344"/>
    </location>
</feature>
<dbReference type="PANTHER" id="PTHR31315:SF1">
    <property type="entry name" value="PROTEIN SIP5"/>
    <property type="match status" value="1"/>
</dbReference>
<dbReference type="PANTHER" id="PTHR31315">
    <property type="entry name" value="PROTEIN SIP5"/>
    <property type="match status" value="1"/>
</dbReference>
<gene>
    <name evidence="5" type="primary">SIP5_2</name>
    <name evidence="5" type="ORF">K7432_009941</name>
</gene>
<comment type="similarity">
    <text evidence="1">Belongs to the SIP5 family.</text>
</comment>
<sequence length="358" mass="40276">MGNIQTKRDASLVDGGGFTPNGIYTAEQDFDHRVVRKLIVERKISPFYRGLAETNDIQKEQSTIGLSKRFLSNAKSASCISKNKLEGCKVSPVDLYRNAVECPICFLYYPKNINYTRCCRQPICTECFVQMKRLNNTTSATCPYCVEPNFGIVYEAPFDVTFYTGGYKSTVLSKDTVKVRKGSIHHNSPEVVTSDDIRPDYVRRLHISSLGNRGFHRHANLSLARRLFHPRLSSRRNNSSQPTAELSSDNNEQVDMALEELMIMEAIRQSLRQHGIDERSTDAIHRDSSSEEHYVLDDLFNDHSSTRNNPHVISDDEEIRSLASSHQSVSGSEGHGGTRNKPTVQVREIGVTNGNSLT</sequence>
<name>A0ABR2WPI2_9FUNG</name>
<dbReference type="InterPro" id="IPR001841">
    <property type="entry name" value="Znf_RING"/>
</dbReference>